<comment type="caution">
    <text evidence="1">The sequence shown here is derived from an EMBL/GenBank/DDBJ whole genome shotgun (WGS) entry which is preliminary data.</text>
</comment>
<reference evidence="1 2" key="1">
    <citation type="submission" date="2021-03" db="EMBL/GenBank/DDBJ databases">
        <authorList>
            <person name="King G.J."/>
            <person name="Bancroft I."/>
            <person name="Baten A."/>
            <person name="Bloomfield J."/>
            <person name="Borpatragohain P."/>
            <person name="He Z."/>
            <person name="Irish N."/>
            <person name="Irwin J."/>
            <person name="Liu K."/>
            <person name="Mauleon R.P."/>
            <person name="Moore J."/>
            <person name="Morris R."/>
            <person name="Ostergaard L."/>
            <person name="Wang B."/>
            <person name="Wells R."/>
        </authorList>
    </citation>
    <scope>NUCLEOTIDE SEQUENCE [LARGE SCALE GENOMIC DNA]</scope>
    <source>
        <strain evidence="1">R-o-18</strain>
        <tissue evidence="1">Leaf</tissue>
    </source>
</reference>
<dbReference type="Proteomes" id="UP000823674">
    <property type="component" value="Chromosome A09"/>
</dbReference>
<evidence type="ECO:0000313" key="1">
    <source>
        <dbReference type="EMBL" id="KAG5383778.1"/>
    </source>
</evidence>
<protein>
    <submittedName>
        <fullName evidence="1">Uncharacterized protein</fullName>
    </submittedName>
</protein>
<proteinExistence type="predicted"/>
<name>A0ABQ7LB30_BRACM</name>
<accession>A0ABQ7LB30</accession>
<evidence type="ECO:0000313" key="2">
    <source>
        <dbReference type="Proteomes" id="UP000823674"/>
    </source>
</evidence>
<organism evidence="1 2">
    <name type="scientific">Brassica rapa subsp. trilocularis</name>
    <dbReference type="NCBI Taxonomy" id="1813537"/>
    <lineage>
        <taxon>Eukaryota</taxon>
        <taxon>Viridiplantae</taxon>
        <taxon>Streptophyta</taxon>
        <taxon>Embryophyta</taxon>
        <taxon>Tracheophyta</taxon>
        <taxon>Spermatophyta</taxon>
        <taxon>Magnoliopsida</taxon>
        <taxon>eudicotyledons</taxon>
        <taxon>Gunneridae</taxon>
        <taxon>Pentapetalae</taxon>
        <taxon>rosids</taxon>
        <taxon>malvids</taxon>
        <taxon>Brassicales</taxon>
        <taxon>Brassicaceae</taxon>
        <taxon>Brassiceae</taxon>
        <taxon>Brassica</taxon>
    </lineage>
</organism>
<sequence>MVCPETLILETSHCSDESISKYSTDKLKQQLFFPNNQLKKIGIWKEFNGATSNWLGPSLPLLHLSLPYFSSSRLPLLLSERCYFMAVVRKRPYTFRTNYYILITRQKREKRERGFPADGEAPLATVGPVILGGAPIYGGCPILFREVMAFSASSSPVSVSGSRWLLQHRDRRLWFREAVALLASLAPANFSSYLTAIYESEPLLFICLSFLNLVPHAYPVSYDSRCALVVYELRWKCGFEWFRLNTDDGVAVRRRIAESGAEGRR</sequence>
<keyword evidence="2" id="KW-1185">Reference proteome</keyword>
<dbReference type="EMBL" id="JADBGQ010000008">
    <property type="protein sequence ID" value="KAG5383778.1"/>
    <property type="molecule type" value="Genomic_DNA"/>
</dbReference>
<gene>
    <name evidence="1" type="primary">A09p030110.1_BraROA</name>
    <name evidence="1" type="ORF">IGI04_035248</name>
</gene>